<dbReference type="Pfam" id="PF03602">
    <property type="entry name" value="Cons_hypoth95"/>
    <property type="match status" value="1"/>
</dbReference>
<organism evidence="3 4">
    <name type="scientific">Limnobacter litoralis</name>
    <dbReference type="NCBI Taxonomy" id="481366"/>
    <lineage>
        <taxon>Bacteria</taxon>
        <taxon>Pseudomonadati</taxon>
        <taxon>Pseudomonadota</taxon>
        <taxon>Betaproteobacteria</taxon>
        <taxon>Burkholderiales</taxon>
        <taxon>Burkholderiaceae</taxon>
        <taxon>Limnobacter</taxon>
    </lineage>
</organism>
<dbReference type="EMBL" id="BSOJ01000030">
    <property type="protein sequence ID" value="GLR27408.1"/>
    <property type="molecule type" value="Genomic_DNA"/>
</dbReference>
<dbReference type="PANTHER" id="PTHR43542">
    <property type="entry name" value="METHYLTRANSFERASE"/>
    <property type="match status" value="1"/>
</dbReference>
<comment type="caution">
    <text evidence="3">The sequence shown here is derived from an EMBL/GenBank/DDBJ whole genome shotgun (WGS) entry which is preliminary data.</text>
</comment>
<dbReference type="CDD" id="cd02440">
    <property type="entry name" value="AdoMet_MTases"/>
    <property type="match status" value="1"/>
</dbReference>
<dbReference type="Gene3D" id="3.40.50.150">
    <property type="entry name" value="Vaccinia Virus protein VP39"/>
    <property type="match status" value="1"/>
</dbReference>
<keyword evidence="2" id="KW-0808">Transferase</keyword>
<evidence type="ECO:0000256" key="1">
    <source>
        <dbReference type="ARBA" id="ARBA00022603"/>
    </source>
</evidence>
<dbReference type="InterPro" id="IPR002052">
    <property type="entry name" value="DNA_methylase_N6_adenine_CS"/>
</dbReference>
<keyword evidence="4" id="KW-1185">Reference proteome</keyword>
<name>A0ABQ5YRZ9_9BURK</name>
<dbReference type="PROSITE" id="PS00092">
    <property type="entry name" value="N6_MTASE"/>
    <property type="match status" value="1"/>
</dbReference>
<gene>
    <name evidence="3" type="ORF">GCM10007875_24990</name>
</gene>
<protein>
    <recommendedName>
        <fullName evidence="5">Methyltransferase</fullName>
    </recommendedName>
</protein>
<accession>A0ABQ5YRZ9</accession>
<dbReference type="PANTHER" id="PTHR43542:SF1">
    <property type="entry name" value="METHYLTRANSFERASE"/>
    <property type="match status" value="1"/>
</dbReference>
<evidence type="ECO:0000256" key="2">
    <source>
        <dbReference type="ARBA" id="ARBA00022679"/>
    </source>
</evidence>
<sequence>MLPVAPVEGLRPTPDRVRETLFNWLGQDCTGWRVLDAFAGTGALGFEAASRGAAEVLFVEQNRKAIDFLNSNRSTLLGRWQGDWGPKPVLTVRQGEACATLGALKPAAPFDLIALDPPFGTDLLHRCLPALGSLAGPSTLIYIEWGESLTGFESDLGNKAALHNIALLRQLKAGKVHAHLFGSATV</sequence>
<dbReference type="InterPro" id="IPR004398">
    <property type="entry name" value="RNA_MeTrfase_RsmD"/>
</dbReference>
<evidence type="ECO:0000313" key="3">
    <source>
        <dbReference type="EMBL" id="GLR27408.1"/>
    </source>
</evidence>
<dbReference type="SUPFAM" id="SSF53335">
    <property type="entry name" value="S-adenosyl-L-methionine-dependent methyltransferases"/>
    <property type="match status" value="1"/>
</dbReference>
<keyword evidence="1" id="KW-0489">Methyltransferase</keyword>
<dbReference type="Proteomes" id="UP001156664">
    <property type="component" value="Unassembled WGS sequence"/>
</dbReference>
<dbReference type="InterPro" id="IPR029063">
    <property type="entry name" value="SAM-dependent_MTases_sf"/>
</dbReference>
<proteinExistence type="predicted"/>
<evidence type="ECO:0008006" key="5">
    <source>
        <dbReference type="Google" id="ProtNLM"/>
    </source>
</evidence>
<reference evidence="4" key="1">
    <citation type="journal article" date="2019" name="Int. J. Syst. Evol. Microbiol.">
        <title>The Global Catalogue of Microorganisms (GCM) 10K type strain sequencing project: providing services to taxonomists for standard genome sequencing and annotation.</title>
        <authorList>
            <consortium name="The Broad Institute Genomics Platform"/>
            <consortium name="The Broad Institute Genome Sequencing Center for Infectious Disease"/>
            <person name="Wu L."/>
            <person name="Ma J."/>
        </authorList>
    </citation>
    <scope>NUCLEOTIDE SEQUENCE [LARGE SCALE GENOMIC DNA]</scope>
    <source>
        <strain evidence="4">NBRC 105857</strain>
    </source>
</reference>
<evidence type="ECO:0000313" key="4">
    <source>
        <dbReference type="Proteomes" id="UP001156664"/>
    </source>
</evidence>